<dbReference type="OrthoDB" id="5422293at2759"/>
<feature type="region of interest" description="Disordered" evidence="1">
    <location>
        <begin position="169"/>
        <end position="188"/>
    </location>
</feature>
<organism evidence="2 3">
    <name type="scientific">Endocarpon pusillum</name>
    <dbReference type="NCBI Taxonomy" id="364733"/>
    <lineage>
        <taxon>Eukaryota</taxon>
        <taxon>Fungi</taxon>
        <taxon>Dikarya</taxon>
        <taxon>Ascomycota</taxon>
        <taxon>Pezizomycotina</taxon>
        <taxon>Eurotiomycetes</taxon>
        <taxon>Chaetothyriomycetidae</taxon>
        <taxon>Verrucariales</taxon>
        <taxon>Verrucariaceae</taxon>
        <taxon>Endocarpon</taxon>
    </lineage>
</organism>
<dbReference type="EMBL" id="JAACFV010000024">
    <property type="protein sequence ID" value="KAF7510961.1"/>
    <property type="molecule type" value="Genomic_DNA"/>
</dbReference>
<comment type="caution">
    <text evidence="2">The sequence shown here is derived from an EMBL/GenBank/DDBJ whole genome shotgun (WGS) entry which is preliminary data.</text>
</comment>
<evidence type="ECO:0000313" key="2">
    <source>
        <dbReference type="EMBL" id="KAF7510961.1"/>
    </source>
</evidence>
<protein>
    <submittedName>
        <fullName evidence="2">Uncharacterized protein</fullName>
    </submittedName>
</protein>
<accession>A0A8H7APR3</accession>
<evidence type="ECO:0000313" key="3">
    <source>
        <dbReference type="Proteomes" id="UP000606974"/>
    </source>
</evidence>
<reference evidence="2" key="1">
    <citation type="submission" date="2020-02" db="EMBL/GenBank/DDBJ databases">
        <authorList>
            <person name="Palmer J.M."/>
        </authorList>
    </citation>
    <scope>NUCLEOTIDE SEQUENCE</scope>
    <source>
        <strain evidence="2">EPUS1.4</strain>
        <tissue evidence="2">Thallus</tissue>
    </source>
</reference>
<gene>
    <name evidence="2" type="ORF">GJ744_005507</name>
</gene>
<evidence type="ECO:0000256" key="1">
    <source>
        <dbReference type="SAM" id="MobiDB-lite"/>
    </source>
</evidence>
<name>A0A8H7APR3_9EURO</name>
<dbReference type="AlphaFoldDB" id="A0A8H7APR3"/>
<dbReference type="Proteomes" id="UP000606974">
    <property type="component" value="Unassembled WGS sequence"/>
</dbReference>
<keyword evidence="3" id="KW-1185">Reference proteome</keyword>
<sequence>MPEKLTCNPTNLFGSAIRRKCIPHPPTYKLPPVQTVLSSRDKFSEFYPRQRQSDTPLATIYRIYVAILGGRHLALRNEVEYFWNQRQWRVCDIPEPPLSIVTDREQRAVLATIPYLLVKAFNRLINRGLPRDAPAIIHDELMARLKLRPKVFEKVPKWAESVQPLDKPLVIPDSRGAAPKGPGDSDVDSEMRRKNILVFTLPVLFV</sequence>
<proteinExistence type="predicted"/>